<dbReference type="RefSeq" id="WP_074457363.1">
    <property type="nucleotide sequence ID" value="NZ_FITM01000092.1"/>
</dbReference>
<proteinExistence type="predicted"/>
<dbReference type="AlphaFoldDB" id="A0A161KJT1"/>
<protein>
    <recommendedName>
        <fullName evidence="4">Cofactor assembly of complex C subunit B</fullName>
    </recommendedName>
</protein>
<gene>
    <name evidence="2" type="ORF">FLM9_845</name>
</gene>
<name>A0A161KJT1_9SYNE</name>
<keyword evidence="1" id="KW-0472">Membrane</keyword>
<dbReference type="InterPro" id="IPR021919">
    <property type="entry name" value="CCB1"/>
</dbReference>
<feature type="transmembrane region" description="Helical" evidence="1">
    <location>
        <begin position="78"/>
        <end position="107"/>
    </location>
</feature>
<evidence type="ECO:0008006" key="4">
    <source>
        <dbReference type="Google" id="ProtNLM"/>
    </source>
</evidence>
<feature type="transmembrane region" description="Helical" evidence="1">
    <location>
        <begin position="6"/>
        <end position="25"/>
    </location>
</feature>
<dbReference type="OrthoDB" id="513241at2"/>
<dbReference type="Pfam" id="PF12046">
    <property type="entry name" value="CCB1"/>
    <property type="match status" value="1"/>
</dbReference>
<evidence type="ECO:0000313" key="3">
    <source>
        <dbReference type="Proteomes" id="UP000182631"/>
    </source>
</evidence>
<dbReference type="EMBL" id="FITM01000092">
    <property type="protein sequence ID" value="CZB18555.1"/>
    <property type="molecule type" value="Genomic_DNA"/>
</dbReference>
<dbReference type="PANTHER" id="PTHR35302:SF1">
    <property type="entry name" value="PROTEIN COFACTOR ASSEMBLY OF COMPLEX C SUBUNIT B CCB1, CHLOROPLASTIC"/>
    <property type="match status" value="1"/>
</dbReference>
<keyword evidence="1" id="KW-0812">Transmembrane</keyword>
<evidence type="ECO:0000256" key="1">
    <source>
        <dbReference type="SAM" id="Phobius"/>
    </source>
</evidence>
<keyword evidence="3" id="KW-1185">Reference proteome</keyword>
<keyword evidence="1" id="KW-1133">Transmembrane helix</keyword>
<reference evidence="3" key="1">
    <citation type="submission" date="2016-02" db="EMBL/GenBank/DDBJ databases">
        <authorList>
            <person name="liu f."/>
        </authorList>
    </citation>
    <scope>NUCLEOTIDE SEQUENCE [LARGE SCALE GENOMIC DNA]</scope>
</reference>
<accession>A0A161KJT1</accession>
<sequence>MTPSVVLPSTLLLTLLLATGLVFFLRASSKDRTMAMVVSSYRPSLQVLRDLDHWLAARGWHVVLTHPERRHLVYEGHVAASVPLALLLAFLGCSGGAALGLVMVQMLPNSGPSWPLALGLVGVTAAPVYLRRAQRQEQLDLRLLTPDQVVPSRLVMRVHRDELLAMEAELGKTLQLQLTPCTTAVSFE</sequence>
<organism evidence="2 3">
    <name type="scientific">Candidatus Synechococcus spongiarum</name>
    <dbReference type="NCBI Taxonomy" id="431041"/>
    <lineage>
        <taxon>Bacteria</taxon>
        <taxon>Bacillati</taxon>
        <taxon>Cyanobacteriota</taxon>
        <taxon>Cyanophyceae</taxon>
        <taxon>Synechococcales</taxon>
        <taxon>Synechococcaceae</taxon>
        <taxon>Synechococcus</taxon>
    </lineage>
</organism>
<dbReference type="Proteomes" id="UP000182631">
    <property type="component" value="Unassembled WGS sequence"/>
</dbReference>
<dbReference type="PANTHER" id="PTHR35302">
    <property type="match status" value="1"/>
</dbReference>
<feature type="transmembrane region" description="Helical" evidence="1">
    <location>
        <begin position="113"/>
        <end position="130"/>
    </location>
</feature>
<evidence type="ECO:0000313" key="2">
    <source>
        <dbReference type="EMBL" id="CZB18555.1"/>
    </source>
</evidence>